<keyword evidence="3" id="KW-1185">Reference proteome</keyword>
<reference evidence="2 3" key="1">
    <citation type="submission" date="2017-10" db="EMBL/GenBank/DDBJ databases">
        <title>Sequencing the genomes of 1000 actinobacteria strains.</title>
        <authorList>
            <person name="Klenk H.-P."/>
        </authorList>
    </citation>
    <scope>NUCLEOTIDE SEQUENCE [LARGE SCALE GENOMIC DNA]</scope>
    <source>
        <strain evidence="2 3">DSM 21574</strain>
    </source>
</reference>
<evidence type="ECO:0000313" key="3">
    <source>
        <dbReference type="Proteomes" id="UP000221394"/>
    </source>
</evidence>
<protein>
    <submittedName>
        <fullName evidence="2">Uncharacterized protein</fullName>
    </submittedName>
</protein>
<proteinExistence type="predicted"/>
<dbReference type="EMBL" id="PDJH01000001">
    <property type="protein sequence ID" value="PFG35441.1"/>
    <property type="molecule type" value="Genomic_DNA"/>
</dbReference>
<dbReference type="AlphaFoldDB" id="A0A2A9EA42"/>
<dbReference type="RefSeq" id="WP_098456743.1">
    <property type="nucleotide sequence ID" value="NZ_PDJH01000001.1"/>
</dbReference>
<comment type="caution">
    <text evidence="2">The sequence shown here is derived from an EMBL/GenBank/DDBJ whole genome shotgun (WGS) entry which is preliminary data.</text>
</comment>
<organism evidence="2 3">
    <name type="scientific">Flavimobilis soli</name>
    <dbReference type="NCBI Taxonomy" id="442709"/>
    <lineage>
        <taxon>Bacteria</taxon>
        <taxon>Bacillati</taxon>
        <taxon>Actinomycetota</taxon>
        <taxon>Actinomycetes</taxon>
        <taxon>Micrococcales</taxon>
        <taxon>Jonesiaceae</taxon>
        <taxon>Flavimobilis</taxon>
    </lineage>
</organism>
<dbReference type="OrthoDB" id="5192422at2"/>
<sequence length="117" mass="13117">MGLFSRLWRRPRPDEPGRGTDGGGSRRATVAHLSAFAREKVGVEAYVEPAVTDTPPSILLVATTGEWTRRAAPDERSAWKVAESLGVPVYNVQFTGYPQRYRDWNSRARGRRLTTED</sequence>
<accession>A0A2A9EA42</accession>
<dbReference type="Proteomes" id="UP000221394">
    <property type="component" value="Unassembled WGS sequence"/>
</dbReference>
<evidence type="ECO:0000256" key="1">
    <source>
        <dbReference type="SAM" id="MobiDB-lite"/>
    </source>
</evidence>
<name>A0A2A9EA42_9MICO</name>
<gene>
    <name evidence="2" type="ORF">ATL41_0121</name>
</gene>
<feature type="region of interest" description="Disordered" evidence="1">
    <location>
        <begin position="1"/>
        <end position="27"/>
    </location>
</feature>
<evidence type="ECO:0000313" key="2">
    <source>
        <dbReference type="EMBL" id="PFG35441.1"/>
    </source>
</evidence>